<dbReference type="InterPro" id="IPR001932">
    <property type="entry name" value="PPM-type_phosphatase-like_dom"/>
</dbReference>
<dbReference type="RefSeq" id="WP_309261095.1">
    <property type="nucleotide sequence ID" value="NZ_JARUHG010000001.1"/>
</dbReference>
<dbReference type="PANTHER" id="PTHR35801">
    <property type="entry name" value="PHOSPHOSERINE PHOSPHATASE RSBX"/>
    <property type="match status" value="1"/>
</dbReference>
<feature type="domain" description="PPM-type phosphatase" evidence="1">
    <location>
        <begin position="165"/>
        <end position="325"/>
    </location>
</feature>
<comment type="caution">
    <text evidence="3">The sequence shown here is derived from an EMBL/GenBank/DDBJ whole genome shotgun (WGS) entry which is preliminary data.</text>
</comment>
<evidence type="ECO:0000259" key="1">
    <source>
        <dbReference type="Pfam" id="PF07228"/>
    </source>
</evidence>
<reference evidence="3 4" key="1">
    <citation type="submission" date="2023-04" db="EMBL/GenBank/DDBJ databases">
        <title>Lysobacter sp. strain UC isolated from soil sample.</title>
        <authorList>
            <person name="Choksket S."/>
            <person name="Harshvardhan F."/>
            <person name="Rana R."/>
            <person name="Patil P.B."/>
            <person name="Korpole S."/>
        </authorList>
    </citation>
    <scope>NUCLEOTIDE SEQUENCE [LARGE SCALE GENOMIC DNA]</scope>
    <source>
        <strain evidence="3 4">UC</strain>
    </source>
</reference>
<accession>A0ABU1CD02</accession>
<sequence>MEVIRDGGGWGHTEVDDATQVGAARRQVALLCEEASLPSELAAKASLVVVELATNLRKHARRGHLFVKATHGRALDVVSVDHGPGMDLQRCFADGFSTTQTAGSGLGAVRRLASLFDAWSDAAGSVIFVRLGEIAASPVEYGSLAMPIRGETLSGDQWSLRMSGAAWSLVMADGLGHGPQAHAASDAVMRLGELDIPPAQLLSRAHEASRSTRGSAAAVLRRKAADAPLEFASVGNVQCVVHGRDDAETLPSQNGTVGGAFPAVRERVVPVHGRSLAIMHTDGFTSRWSLERYPGLRARHPQIVCGVLFRDCYRGRDDATLVAIRS</sequence>
<evidence type="ECO:0000313" key="3">
    <source>
        <dbReference type="EMBL" id="MDR0181927.1"/>
    </source>
</evidence>
<dbReference type="Pfam" id="PF07228">
    <property type="entry name" value="SpoIIE"/>
    <property type="match status" value="1"/>
</dbReference>
<proteinExistence type="predicted"/>
<dbReference type="Gene3D" id="3.30.565.10">
    <property type="entry name" value="Histidine kinase-like ATPase, C-terminal domain"/>
    <property type="match status" value="1"/>
</dbReference>
<organism evidence="3 4">
    <name type="scientific">Lysobacter arvi</name>
    <dbReference type="NCBI Taxonomy" id="3038776"/>
    <lineage>
        <taxon>Bacteria</taxon>
        <taxon>Pseudomonadati</taxon>
        <taxon>Pseudomonadota</taxon>
        <taxon>Gammaproteobacteria</taxon>
        <taxon>Lysobacterales</taxon>
        <taxon>Lysobacteraceae</taxon>
        <taxon>Lysobacter</taxon>
    </lineage>
</organism>
<dbReference type="InterPro" id="IPR036457">
    <property type="entry name" value="PPM-type-like_dom_sf"/>
</dbReference>
<dbReference type="InterPro" id="IPR039248">
    <property type="entry name" value="Ptase_RsbX"/>
</dbReference>
<name>A0ABU1CD02_9GAMM</name>
<feature type="domain" description="Histidine kinase/HSP90-like ATPase" evidence="2">
    <location>
        <begin position="17"/>
        <end position="127"/>
    </location>
</feature>
<dbReference type="PANTHER" id="PTHR35801:SF1">
    <property type="entry name" value="PHOSPHOSERINE PHOSPHATASE RSBX"/>
    <property type="match status" value="1"/>
</dbReference>
<protein>
    <submittedName>
        <fullName evidence="3">SpoIIE family protein phosphatase</fullName>
    </submittedName>
</protein>
<dbReference type="InterPro" id="IPR036890">
    <property type="entry name" value="HATPase_C_sf"/>
</dbReference>
<dbReference type="Proteomes" id="UP001233535">
    <property type="component" value="Unassembled WGS sequence"/>
</dbReference>
<gene>
    <name evidence="3" type="ORF">P8609_02945</name>
</gene>
<dbReference type="SUPFAM" id="SSF81606">
    <property type="entry name" value="PP2C-like"/>
    <property type="match status" value="1"/>
</dbReference>
<evidence type="ECO:0000259" key="2">
    <source>
        <dbReference type="Pfam" id="PF13581"/>
    </source>
</evidence>
<evidence type="ECO:0000313" key="4">
    <source>
        <dbReference type="Proteomes" id="UP001233535"/>
    </source>
</evidence>
<dbReference type="Pfam" id="PF13581">
    <property type="entry name" value="HATPase_c_2"/>
    <property type="match status" value="1"/>
</dbReference>
<dbReference type="Gene3D" id="3.60.40.10">
    <property type="entry name" value="PPM-type phosphatase domain"/>
    <property type="match status" value="1"/>
</dbReference>
<keyword evidence="4" id="KW-1185">Reference proteome</keyword>
<dbReference type="InterPro" id="IPR003594">
    <property type="entry name" value="HATPase_dom"/>
</dbReference>
<dbReference type="EMBL" id="JARUHG010000001">
    <property type="protein sequence ID" value="MDR0181927.1"/>
    <property type="molecule type" value="Genomic_DNA"/>
</dbReference>
<dbReference type="SUPFAM" id="SSF55874">
    <property type="entry name" value="ATPase domain of HSP90 chaperone/DNA topoisomerase II/histidine kinase"/>
    <property type="match status" value="1"/>
</dbReference>